<evidence type="ECO:0000259" key="5">
    <source>
        <dbReference type="Pfam" id="PF00710"/>
    </source>
</evidence>
<keyword evidence="8" id="KW-1185">Reference proteome</keyword>
<accession>A0ABW3WSD9</accession>
<gene>
    <name evidence="7" type="ORF">ACFQ4G_01120</name>
</gene>
<dbReference type="Gene3D" id="3.40.50.1170">
    <property type="entry name" value="L-asparaginase, N-terminal domain"/>
    <property type="match status" value="1"/>
</dbReference>
<dbReference type="PROSITE" id="PS51732">
    <property type="entry name" value="ASN_GLN_ASE_3"/>
    <property type="match status" value="1"/>
</dbReference>
<dbReference type="EMBL" id="JBHTND010000001">
    <property type="protein sequence ID" value="MFD1300187.1"/>
    <property type="molecule type" value="Genomic_DNA"/>
</dbReference>
<evidence type="ECO:0000256" key="4">
    <source>
        <dbReference type="PROSITE-ProRule" id="PRU10100"/>
    </source>
</evidence>
<evidence type="ECO:0000313" key="7">
    <source>
        <dbReference type="EMBL" id="MFD1300187.1"/>
    </source>
</evidence>
<dbReference type="SMART" id="SM00870">
    <property type="entry name" value="Asparaginase"/>
    <property type="match status" value="1"/>
</dbReference>
<dbReference type="SUPFAM" id="SSF53774">
    <property type="entry name" value="Glutaminase/Asparaginase"/>
    <property type="match status" value="1"/>
</dbReference>
<reference evidence="8" key="1">
    <citation type="journal article" date="2019" name="Int. J. Syst. Evol. Microbiol.">
        <title>The Global Catalogue of Microorganisms (GCM) 10K type strain sequencing project: providing services to taxonomists for standard genome sequencing and annotation.</title>
        <authorList>
            <consortium name="The Broad Institute Genomics Platform"/>
            <consortium name="The Broad Institute Genome Sequencing Center for Infectious Disease"/>
            <person name="Wu L."/>
            <person name="Ma J."/>
        </authorList>
    </citation>
    <scope>NUCLEOTIDE SEQUENCE [LARGE SCALE GENOMIC DNA]</scope>
    <source>
        <strain evidence="8">CCUG 56108</strain>
    </source>
</reference>
<dbReference type="PRINTS" id="PR00139">
    <property type="entry name" value="ASNGLNASE"/>
</dbReference>
<dbReference type="InterPro" id="IPR027474">
    <property type="entry name" value="L-asparaginase_N"/>
</dbReference>
<organism evidence="7 8">
    <name type="scientific">Methylobacterium marchantiae</name>
    <dbReference type="NCBI Taxonomy" id="600331"/>
    <lineage>
        <taxon>Bacteria</taxon>
        <taxon>Pseudomonadati</taxon>
        <taxon>Pseudomonadota</taxon>
        <taxon>Alphaproteobacteria</taxon>
        <taxon>Hyphomicrobiales</taxon>
        <taxon>Methylobacteriaceae</taxon>
        <taxon>Methylobacterium</taxon>
    </lineage>
</organism>
<dbReference type="Pfam" id="PF00710">
    <property type="entry name" value="Asparaginase"/>
    <property type="match status" value="1"/>
</dbReference>
<evidence type="ECO:0000256" key="3">
    <source>
        <dbReference type="PROSITE-ProRule" id="PRU10099"/>
    </source>
</evidence>
<name>A0ABW3WSD9_9HYPH</name>
<feature type="active site" evidence="3">
    <location>
        <position position="17"/>
    </location>
</feature>
<dbReference type="PIRSF" id="PIRSF500176">
    <property type="entry name" value="L_ASNase"/>
    <property type="match status" value="1"/>
</dbReference>
<feature type="domain" description="Asparaginase/glutaminase C-terminal" evidence="6">
    <location>
        <begin position="212"/>
        <end position="327"/>
    </location>
</feature>
<proteinExistence type="inferred from homology"/>
<dbReference type="InterPro" id="IPR020827">
    <property type="entry name" value="Asparaginase/glutaminase_AS1"/>
</dbReference>
<dbReference type="InterPro" id="IPR037152">
    <property type="entry name" value="L-asparaginase_N_sf"/>
</dbReference>
<dbReference type="PIRSF" id="PIRSF001220">
    <property type="entry name" value="L-ASNase_gatD"/>
    <property type="match status" value="1"/>
</dbReference>
<feature type="active site" evidence="4">
    <location>
        <position position="94"/>
    </location>
</feature>
<dbReference type="InterPro" id="IPR006034">
    <property type="entry name" value="Asparaginase/glutaminase-like"/>
</dbReference>
<dbReference type="InterPro" id="IPR036152">
    <property type="entry name" value="Asp/glu_Ase-like_sf"/>
</dbReference>
<dbReference type="InterPro" id="IPR027475">
    <property type="entry name" value="Asparaginase/glutaminase_AS2"/>
</dbReference>
<dbReference type="PROSITE" id="PS00144">
    <property type="entry name" value="ASN_GLN_ASE_1"/>
    <property type="match status" value="1"/>
</dbReference>
<evidence type="ECO:0000256" key="1">
    <source>
        <dbReference type="ARBA" id="ARBA00010518"/>
    </source>
</evidence>
<comment type="caution">
    <text evidence="7">The sequence shown here is derived from an EMBL/GenBank/DDBJ whole genome shotgun (WGS) entry which is preliminary data.</text>
</comment>
<dbReference type="PANTHER" id="PTHR11707">
    <property type="entry name" value="L-ASPARAGINASE"/>
    <property type="match status" value="1"/>
</dbReference>
<dbReference type="Proteomes" id="UP001597176">
    <property type="component" value="Unassembled WGS sequence"/>
</dbReference>
<dbReference type="InterPro" id="IPR004550">
    <property type="entry name" value="AsnASE_II"/>
</dbReference>
<evidence type="ECO:0000256" key="2">
    <source>
        <dbReference type="ARBA" id="ARBA00022801"/>
    </source>
</evidence>
<keyword evidence="2" id="KW-0378">Hydrolase</keyword>
<dbReference type="InterPro" id="IPR040919">
    <property type="entry name" value="Asparaginase_C"/>
</dbReference>
<dbReference type="Pfam" id="PF17763">
    <property type="entry name" value="Asparaginase_C"/>
    <property type="match status" value="1"/>
</dbReference>
<sequence length="329" mass="34031">MAGMSLPTVAVVATGGTIAMKVDPVTHAPVPALSGADLVAAAPGLEGLARIAVTEFSNIPSAEMGPDLWPSLTRAVEGLLGDADVAGAVILHGTDTLDTTAFFLDLTLRSDKPVVVIGAQRNASDPDSDGARNLLNAVRQILTPGAASLGVTVTLNHAINAAREVRKTHTNNVETFRSGETGYLGTIDEDRVVLRRAPLRRQTLPLPDRLARVDIVGMYAGADGSQIRHAAETGAEGIVVAALGMGNVNAALLAAIESVIARGVSVVIATKLENGRALPVYGFPGGGSTLKTAGAVFADDLTPDKARVLAQLALPITRDRDALQAYFDR</sequence>
<comment type="similarity">
    <text evidence="1">Belongs to the asparaginase 1 family.</text>
</comment>
<evidence type="ECO:0000313" key="8">
    <source>
        <dbReference type="Proteomes" id="UP001597176"/>
    </source>
</evidence>
<dbReference type="CDD" id="cd08964">
    <property type="entry name" value="L-asparaginase_II"/>
    <property type="match status" value="1"/>
</dbReference>
<evidence type="ECO:0000259" key="6">
    <source>
        <dbReference type="Pfam" id="PF17763"/>
    </source>
</evidence>
<dbReference type="PANTHER" id="PTHR11707:SF28">
    <property type="entry name" value="60 KDA LYSOPHOSPHOLIPASE"/>
    <property type="match status" value="1"/>
</dbReference>
<dbReference type="RefSeq" id="WP_238206928.1">
    <property type="nucleotide sequence ID" value="NZ_JBHTND010000001.1"/>
</dbReference>
<dbReference type="PROSITE" id="PS00917">
    <property type="entry name" value="ASN_GLN_ASE_2"/>
    <property type="match status" value="1"/>
</dbReference>
<protein>
    <submittedName>
        <fullName evidence="7">Asparaginase</fullName>
    </submittedName>
</protein>
<dbReference type="InterPro" id="IPR027473">
    <property type="entry name" value="L-asparaginase_C"/>
</dbReference>
<feature type="domain" description="L-asparaginase N-terminal" evidence="5">
    <location>
        <begin position="9"/>
        <end position="198"/>
    </location>
</feature>
<dbReference type="Gene3D" id="3.40.50.40">
    <property type="match status" value="1"/>
</dbReference>